<dbReference type="SUPFAM" id="SSF49493">
    <property type="entry name" value="HSP40/DnaJ peptide-binding domain"/>
    <property type="match status" value="2"/>
</dbReference>
<feature type="domain" description="J" evidence="3">
    <location>
        <begin position="5"/>
        <end position="69"/>
    </location>
</feature>
<evidence type="ECO:0000259" key="3">
    <source>
        <dbReference type="PROSITE" id="PS50076"/>
    </source>
</evidence>
<dbReference type="SUPFAM" id="SSF46565">
    <property type="entry name" value="Chaperone J-domain"/>
    <property type="match status" value="1"/>
</dbReference>
<dbReference type="CDD" id="cd06257">
    <property type="entry name" value="DnaJ"/>
    <property type="match status" value="1"/>
</dbReference>
<reference evidence="4" key="1">
    <citation type="submission" date="2022-01" db="EMBL/GenBank/DDBJ databases">
        <title>Colwellia maritima, isolated from seawater.</title>
        <authorList>
            <person name="Kristyanto S."/>
            <person name="Jung J."/>
            <person name="Jeon C.O."/>
        </authorList>
    </citation>
    <scope>NUCLEOTIDE SEQUENCE</scope>
    <source>
        <strain evidence="4">MSW7</strain>
    </source>
</reference>
<dbReference type="EMBL" id="JAKKSL010000002">
    <property type="protein sequence ID" value="MCI2284223.1"/>
    <property type="molecule type" value="Genomic_DNA"/>
</dbReference>
<comment type="caution">
    <text evidence="4">The sequence shown here is derived from an EMBL/GenBank/DDBJ whole genome shotgun (WGS) entry which is preliminary data.</text>
</comment>
<dbReference type="PANTHER" id="PTHR43096:SF52">
    <property type="entry name" value="DNAJ HOMOLOG 1, MITOCHONDRIAL-RELATED"/>
    <property type="match status" value="1"/>
</dbReference>
<evidence type="ECO:0000256" key="2">
    <source>
        <dbReference type="SAM" id="MobiDB-lite"/>
    </source>
</evidence>
<gene>
    <name evidence="4" type="ORF">L3081_13570</name>
</gene>
<dbReference type="InterPro" id="IPR008971">
    <property type="entry name" value="HSP40/DnaJ_pept-bd"/>
</dbReference>
<name>A0ABS9X1U6_9GAMM</name>
<dbReference type="Pfam" id="PF00226">
    <property type="entry name" value="DnaJ"/>
    <property type="match status" value="1"/>
</dbReference>
<evidence type="ECO:0000256" key="1">
    <source>
        <dbReference type="ARBA" id="ARBA00023186"/>
    </source>
</evidence>
<dbReference type="Pfam" id="PF01556">
    <property type="entry name" value="DnaJ_C"/>
    <property type="match status" value="1"/>
</dbReference>
<dbReference type="Gene3D" id="1.10.287.110">
    <property type="entry name" value="DnaJ domain"/>
    <property type="match status" value="1"/>
</dbReference>
<accession>A0ABS9X1U6</accession>
<dbReference type="PRINTS" id="PR00625">
    <property type="entry name" value="JDOMAIN"/>
</dbReference>
<dbReference type="InterPro" id="IPR036869">
    <property type="entry name" value="J_dom_sf"/>
</dbReference>
<protein>
    <submittedName>
        <fullName evidence="4">DnaJ domain-containing protein</fullName>
    </submittedName>
</protein>
<dbReference type="Proteomes" id="UP001139646">
    <property type="component" value="Unassembled WGS sequence"/>
</dbReference>
<dbReference type="PANTHER" id="PTHR43096">
    <property type="entry name" value="DNAJ HOMOLOG 1, MITOCHONDRIAL-RELATED"/>
    <property type="match status" value="1"/>
</dbReference>
<dbReference type="SMART" id="SM00271">
    <property type="entry name" value="DnaJ"/>
    <property type="match status" value="1"/>
</dbReference>
<organism evidence="4 5">
    <name type="scientific">Colwellia maritima</name>
    <dbReference type="NCBI Taxonomy" id="2912588"/>
    <lineage>
        <taxon>Bacteria</taxon>
        <taxon>Pseudomonadati</taxon>
        <taxon>Pseudomonadota</taxon>
        <taxon>Gammaproteobacteria</taxon>
        <taxon>Alteromonadales</taxon>
        <taxon>Colwelliaceae</taxon>
        <taxon>Colwellia</taxon>
    </lineage>
</organism>
<evidence type="ECO:0000313" key="5">
    <source>
        <dbReference type="Proteomes" id="UP001139646"/>
    </source>
</evidence>
<proteinExistence type="predicted"/>
<keyword evidence="1" id="KW-0143">Chaperone</keyword>
<dbReference type="InterPro" id="IPR001623">
    <property type="entry name" value="DnaJ_domain"/>
</dbReference>
<feature type="region of interest" description="Disordered" evidence="2">
    <location>
        <begin position="72"/>
        <end position="95"/>
    </location>
</feature>
<dbReference type="CDD" id="cd10747">
    <property type="entry name" value="DnaJ_C"/>
    <property type="match status" value="1"/>
</dbReference>
<keyword evidence="5" id="KW-1185">Reference proteome</keyword>
<dbReference type="InterPro" id="IPR002939">
    <property type="entry name" value="DnaJ_C"/>
</dbReference>
<sequence>MRFKDYYQILGIAEDADLKQIKKAYKKLAIKLHPDVNPVDDGGEKFKEIAQAYKVLKDPKLRAEYDELRKHGGARSHDEFNTASNRQNASSSYSSTVDDGDFSDFFNSIFGEQSVNNARSHSSHRSRAEQFSQKGQDAEIDISISLEETLSKTEKTIQFGIPSIENGKIKQINKTLKVNIPFGVLDNSRIRLKGQGGPGIAQGANGDLYLNIKLKPHPLFDVQAYDLILTIPVSPWEAAIGADVTIPTLNGKVKVNIKPNSQTGQKLRLKGKGLKGKSITGDLIGVLKIVIPSETTESDKILWQKFKSSSTFDPRKNWSN</sequence>
<dbReference type="RefSeq" id="WP_242286674.1">
    <property type="nucleotide sequence ID" value="NZ_JAKKSL010000002.1"/>
</dbReference>
<evidence type="ECO:0000313" key="4">
    <source>
        <dbReference type="EMBL" id="MCI2284223.1"/>
    </source>
</evidence>
<dbReference type="Gene3D" id="2.60.260.20">
    <property type="entry name" value="Urease metallochaperone UreE, N-terminal domain"/>
    <property type="match status" value="2"/>
</dbReference>
<dbReference type="PROSITE" id="PS50076">
    <property type="entry name" value="DNAJ_2"/>
    <property type="match status" value="1"/>
</dbReference>